<name>A0A410DWI5_9CLOT</name>
<dbReference type="Proteomes" id="UP000286268">
    <property type="component" value="Chromosome"/>
</dbReference>
<protein>
    <submittedName>
        <fullName evidence="2">Uncharacterized protein</fullName>
    </submittedName>
</protein>
<keyword evidence="1" id="KW-0472">Membrane</keyword>
<sequence length="124" mass="14305">MKKILAQIFFYLTILILIFILATQYILNGNNFVIPFFIALGLYLVFYTLYGVISGTFAVSKKDYRNESLYVITRSIICILILVELLLSVWKIELAGYVGSLLLILLTSMMYVDKKQTQQFRKGK</sequence>
<accession>A0A410DWI5</accession>
<feature type="transmembrane region" description="Helical" evidence="1">
    <location>
        <begin position="9"/>
        <end position="27"/>
    </location>
</feature>
<evidence type="ECO:0000313" key="2">
    <source>
        <dbReference type="EMBL" id="QAA33444.1"/>
    </source>
</evidence>
<organism evidence="2 3">
    <name type="scientific">Clostridium manihotivorum</name>
    <dbReference type="NCBI Taxonomy" id="2320868"/>
    <lineage>
        <taxon>Bacteria</taxon>
        <taxon>Bacillati</taxon>
        <taxon>Bacillota</taxon>
        <taxon>Clostridia</taxon>
        <taxon>Eubacteriales</taxon>
        <taxon>Clostridiaceae</taxon>
        <taxon>Clostridium</taxon>
    </lineage>
</organism>
<dbReference type="AlphaFoldDB" id="A0A410DWI5"/>
<dbReference type="KEGG" id="cmah:C1I91_18325"/>
<dbReference type="RefSeq" id="WP_128214167.1">
    <property type="nucleotide sequence ID" value="NZ_CP025746.1"/>
</dbReference>
<keyword evidence="1" id="KW-0812">Transmembrane</keyword>
<keyword evidence="3" id="KW-1185">Reference proteome</keyword>
<proteinExistence type="predicted"/>
<feature type="transmembrane region" description="Helical" evidence="1">
    <location>
        <begin position="33"/>
        <end position="57"/>
    </location>
</feature>
<gene>
    <name evidence="2" type="ORF">C1I91_18325</name>
</gene>
<evidence type="ECO:0000313" key="3">
    <source>
        <dbReference type="Proteomes" id="UP000286268"/>
    </source>
</evidence>
<keyword evidence="1" id="KW-1133">Transmembrane helix</keyword>
<reference evidence="2 3" key="1">
    <citation type="submission" date="2018-01" db="EMBL/GenBank/DDBJ databases">
        <title>Genome Sequencing and Assembly of Anaerobacter polyendosporus strain CT4.</title>
        <authorList>
            <person name="Tachaapaikoon C."/>
            <person name="Sutheeworapong S."/>
            <person name="Jenjaroenpun P."/>
            <person name="Wongsurawat T."/>
            <person name="Nookeaw I."/>
            <person name="Cheawchanlertfa P."/>
            <person name="Kosugi A."/>
            <person name="Cheevadhanarak S."/>
            <person name="Ratanakhanokchai K."/>
        </authorList>
    </citation>
    <scope>NUCLEOTIDE SEQUENCE [LARGE SCALE GENOMIC DNA]</scope>
    <source>
        <strain evidence="2 3">CT4</strain>
    </source>
</reference>
<feature type="transmembrane region" description="Helical" evidence="1">
    <location>
        <begin position="94"/>
        <end position="112"/>
    </location>
</feature>
<feature type="transmembrane region" description="Helical" evidence="1">
    <location>
        <begin position="69"/>
        <end position="88"/>
    </location>
</feature>
<dbReference type="EMBL" id="CP025746">
    <property type="protein sequence ID" value="QAA33444.1"/>
    <property type="molecule type" value="Genomic_DNA"/>
</dbReference>
<evidence type="ECO:0000256" key="1">
    <source>
        <dbReference type="SAM" id="Phobius"/>
    </source>
</evidence>